<dbReference type="Gene3D" id="1.10.3720.10">
    <property type="entry name" value="MetI-like"/>
    <property type="match status" value="1"/>
</dbReference>
<evidence type="ECO:0000313" key="11">
    <source>
        <dbReference type="Proteomes" id="UP000324738"/>
    </source>
</evidence>
<evidence type="ECO:0000259" key="9">
    <source>
        <dbReference type="PROSITE" id="PS50928"/>
    </source>
</evidence>
<feature type="domain" description="ABC transmembrane type-1" evidence="9">
    <location>
        <begin position="76"/>
        <end position="262"/>
    </location>
</feature>
<dbReference type="GO" id="GO:0055085">
    <property type="term" value="P:transmembrane transport"/>
    <property type="evidence" value="ECO:0007669"/>
    <property type="project" value="InterPro"/>
</dbReference>
<keyword evidence="4" id="KW-0997">Cell inner membrane</keyword>
<dbReference type="Proteomes" id="UP000324738">
    <property type="component" value="Unassembled WGS sequence"/>
</dbReference>
<evidence type="ECO:0000256" key="1">
    <source>
        <dbReference type="ARBA" id="ARBA00004429"/>
    </source>
</evidence>
<evidence type="ECO:0000313" key="10">
    <source>
        <dbReference type="EMBL" id="KAA0969525.1"/>
    </source>
</evidence>
<evidence type="ECO:0000256" key="6">
    <source>
        <dbReference type="ARBA" id="ARBA00022989"/>
    </source>
</evidence>
<dbReference type="PROSITE" id="PS50928">
    <property type="entry name" value="ABC_TM1"/>
    <property type="match status" value="1"/>
</dbReference>
<evidence type="ECO:0000256" key="3">
    <source>
        <dbReference type="ARBA" id="ARBA00022475"/>
    </source>
</evidence>
<keyword evidence="5 8" id="KW-0812">Transmembrane</keyword>
<evidence type="ECO:0000256" key="7">
    <source>
        <dbReference type="ARBA" id="ARBA00023136"/>
    </source>
</evidence>
<keyword evidence="11" id="KW-1185">Reference proteome</keyword>
<feature type="transmembrane region" description="Helical" evidence="8">
    <location>
        <begin position="21"/>
        <end position="43"/>
    </location>
</feature>
<evidence type="ECO:0000256" key="2">
    <source>
        <dbReference type="ARBA" id="ARBA00022448"/>
    </source>
</evidence>
<dbReference type="PANTHER" id="PTHR43357">
    <property type="entry name" value="INNER MEMBRANE ABC TRANSPORTER PERMEASE PROTEIN YDCV"/>
    <property type="match status" value="1"/>
</dbReference>
<proteinExistence type="inferred from homology"/>
<dbReference type="InterPro" id="IPR000515">
    <property type="entry name" value="MetI-like"/>
</dbReference>
<feature type="transmembrane region" description="Helical" evidence="8">
    <location>
        <begin position="243"/>
        <end position="266"/>
    </location>
</feature>
<dbReference type="AlphaFoldDB" id="A0A5B0DUA6"/>
<gene>
    <name evidence="10" type="ORF">FPY71_13400</name>
</gene>
<comment type="subcellular location">
    <subcellularLocation>
        <location evidence="1">Cell inner membrane</location>
        <topology evidence="1">Multi-pass membrane protein</topology>
    </subcellularLocation>
    <subcellularLocation>
        <location evidence="8">Cell membrane</location>
        <topology evidence="8">Multi-pass membrane protein</topology>
    </subcellularLocation>
</comment>
<protein>
    <submittedName>
        <fullName evidence="10">ABC transporter permease</fullName>
    </submittedName>
</protein>
<dbReference type="InterPro" id="IPR035906">
    <property type="entry name" value="MetI-like_sf"/>
</dbReference>
<evidence type="ECO:0000256" key="8">
    <source>
        <dbReference type="RuleBase" id="RU363032"/>
    </source>
</evidence>
<organism evidence="10 11">
    <name type="scientific">Aureimonas fodinaquatilis</name>
    <dbReference type="NCBI Taxonomy" id="2565783"/>
    <lineage>
        <taxon>Bacteria</taxon>
        <taxon>Pseudomonadati</taxon>
        <taxon>Pseudomonadota</taxon>
        <taxon>Alphaproteobacteria</taxon>
        <taxon>Hyphomicrobiales</taxon>
        <taxon>Aurantimonadaceae</taxon>
        <taxon>Aureimonas</taxon>
    </lineage>
</organism>
<comment type="similarity">
    <text evidence="8">Belongs to the binding-protein-dependent transport system permease family.</text>
</comment>
<keyword evidence="3" id="KW-1003">Cell membrane</keyword>
<evidence type="ECO:0000256" key="5">
    <source>
        <dbReference type="ARBA" id="ARBA00022692"/>
    </source>
</evidence>
<dbReference type="CDD" id="cd06261">
    <property type="entry name" value="TM_PBP2"/>
    <property type="match status" value="1"/>
</dbReference>
<accession>A0A5B0DUA6</accession>
<dbReference type="GO" id="GO:0005886">
    <property type="term" value="C:plasma membrane"/>
    <property type="evidence" value="ECO:0007669"/>
    <property type="project" value="UniProtKB-SubCell"/>
</dbReference>
<feature type="transmembrane region" description="Helical" evidence="8">
    <location>
        <begin position="114"/>
        <end position="138"/>
    </location>
</feature>
<dbReference type="Pfam" id="PF00528">
    <property type="entry name" value="BPD_transp_1"/>
    <property type="match status" value="1"/>
</dbReference>
<comment type="caution">
    <text evidence="10">The sequence shown here is derived from an EMBL/GenBank/DDBJ whole genome shotgun (WGS) entry which is preliminary data.</text>
</comment>
<dbReference type="EMBL" id="VTWH01000003">
    <property type="protein sequence ID" value="KAA0969525.1"/>
    <property type="molecule type" value="Genomic_DNA"/>
</dbReference>
<feature type="transmembrane region" description="Helical" evidence="8">
    <location>
        <begin position="188"/>
        <end position="211"/>
    </location>
</feature>
<evidence type="ECO:0000256" key="4">
    <source>
        <dbReference type="ARBA" id="ARBA00022519"/>
    </source>
</evidence>
<dbReference type="PANTHER" id="PTHR43357:SF4">
    <property type="entry name" value="INNER MEMBRANE ABC TRANSPORTER PERMEASE PROTEIN YDCV"/>
    <property type="match status" value="1"/>
</dbReference>
<sequence length="281" mass="30234">MGEDTLMTSHRQSEDRFARRMLAIYVGGVCIFLIIPILLPMVISFSSSARIEFPPPGFSLQWYEAAINNEHFRRGLWNSLVIAAVCAVLSTIAGTAAAIALNHYRFLGRSSAQLVLMMPLALPAVVKGLGVMFVLPSYGLAPGVVATILAHCVLGIPYVAYLVLATLSNYDLTLEQASRNLGASAYRTFRLITFPLIKPGVVAGGVFAFLMSFDNVSLSLFTAAGNTLPLSLMQHIQHNADPTVAAVSTFLIISAMVIMVLFGQVIRQRQLSGLKSASAEA</sequence>
<dbReference type="SUPFAM" id="SSF161098">
    <property type="entry name" value="MetI-like"/>
    <property type="match status" value="1"/>
</dbReference>
<feature type="transmembrane region" description="Helical" evidence="8">
    <location>
        <begin position="144"/>
        <end position="167"/>
    </location>
</feature>
<keyword evidence="6 8" id="KW-1133">Transmembrane helix</keyword>
<reference evidence="10 11" key="1">
    <citation type="submission" date="2019-08" db="EMBL/GenBank/DDBJ databases">
        <title>Aureimonas fodiniaquatilis sp. nov., isolated from a coal mine wastewater.</title>
        <authorList>
            <person name="Kim W."/>
        </authorList>
    </citation>
    <scope>NUCLEOTIDE SEQUENCE [LARGE SCALE GENOMIC DNA]</scope>
    <source>
        <strain evidence="10 11">CAU 1482</strain>
    </source>
</reference>
<name>A0A5B0DUA6_9HYPH</name>
<feature type="transmembrane region" description="Helical" evidence="8">
    <location>
        <begin position="80"/>
        <end position="102"/>
    </location>
</feature>
<keyword evidence="2 8" id="KW-0813">Transport</keyword>
<dbReference type="OrthoDB" id="9815533at2"/>
<keyword evidence="7 8" id="KW-0472">Membrane</keyword>